<dbReference type="Proteomes" id="UP000010824">
    <property type="component" value="Chromosome"/>
</dbReference>
<dbReference type="KEGG" id="mfo:Metfor_2743"/>
<dbReference type="EMBL" id="CP003167">
    <property type="protein sequence ID" value="AGB03728.1"/>
    <property type="molecule type" value="Genomic_DNA"/>
</dbReference>
<dbReference type="InParanoid" id="L0HK91"/>
<evidence type="ECO:0000313" key="1">
    <source>
        <dbReference type="EMBL" id="AGB03728.1"/>
    </source>
</evidence>
<evidence type="ECO:0000313" key="2">
    <source>
        <dbReference type="Proteomes" id="UP000010824"/>
    </source>
</evidence>
<organism evidence="1 2">
    <name type="scientific">Methanoregula formicica (strain DSM 22288 / NBRC 105244 / SMSP)</name>
    <dbReference type="NCBI Taxonomy" id="593750"/>
    <lineage>
        <taxon>Archaea</taxon>
        <taxon>Methanobacteriati</taxon>
        <taxon>Methanobacteriota</taxon>
        <taxon>Stenosarchaea group</taxon>
        <taxon>Methanomicrobia</taxon>
        <taxon>Methanomicrobiales</taxon>
        <taxon>Methanoregulaceae</taxon>
        <taxon>Methanoregula</taxon>
    </lineage>
</organism>
<accession>L0HK91</accession>
<protein>
    <submittedName>
        <fullName evidence="1">Uncharacterized protein</fullName>
    </submittedName>
</protein>
<keyword evidence="2" id="KW-1185">Reference proteome</keyword>
<dbReference type="AlphaFoldDB" id="L0HK91"/>
<dbReference type="GeneID" id="14308526"/>
<dbReference type="eggNOG" id="arCOG12679">
    <property type="taxonomic scope" value="Archaea"/>
</dbReference>
<sequence length="159" mass="18517">MINENKPVATVTGLYRGTFSGLEPLTKDTPLTLDEVRRNPVFYELELDPDEEDTDLIVDIIYDNMSPMRLQDLFRGSDIPKGVRFWPDWFDIPPYQKMLDMDGHRVYPRAPGIHTVRIRTARRKITQRGKKRDFSPENHGYISPVYEFAIAADTSENRE</sequence>
<dbReference type="RefSeq" id="WP_015286690.1">
    <property type="nucleotide sequence ID" value="NC_019943.1"/>
</dbReference>
<reference evidence="1 2" key="2">
    <citation type="journal article" date="2014" name="Genome Announc.">
        <title>Complete Genome Sequence of Methanoregula formicica SMSPT, a Mesophilic Hydrogenotrophic Methanogen Isolated from a Methanogenic Upflow Anaerobic Sludge Blanket Reactor.</title>
        <authorList>
            <person name="Yamamoto K."/>
            <person name="Tamaki H."/>
            <person name="Cadillo-Quiroz H."/>
            <person name="Imachi H."/>
            <person name="Kyrpides N."/>
            <person name="Woyke T."/>
            <person name="Goodwin L."/>
            <person name="Zinder S.H."/>
            <person name="Kamagata Y."/>
            <person name="Liu W.T."/>
        </authorList>
    </citation>
    <scope>NUCLEOTIDE SEQUENCE [LARGE SCALE GENOMIC DNA]</scope>
    <source>
        <strain evidence="2">DSM 22288 / NBRC 105244 / SMSP</strain>
    </source>
</reference>
<dbReference type="STRING" id="593750.Metfor_2743"/>
<name>L0HK91_METFS</name>
<dbReference type="HOGENOM" id="CLU_1599007_0_0_2"/>
<reference evidence="2" key="1">
    <citation type="submission" date="2011-12" db="EMBL/GenBank/DDBJ databases">
        <title>Complete sequence of Methanoregula formicicum SMSP.</title>
        <authorList>
            <person name="Lucas S."/>
            <person name="Han J."/>
            <person name="Lapidus A."/>
            <person name="Cheng J.-F."/>
            <person name="Goodwin L."/>
            <person name="Pitluck S."/>
            <person name="Peters L."/>
            <person name="Ovchinnikova G."/>
            <person name="Teshima H."/>
            <person name="Detter J.C."/>
            <person name="Han C."/>
            <person name="Tapia R."/>
            <person name="Land M."/>
            <person name="Hauser L."/>
            <person name="Kyrpides N."/>
            <person name="Ivanova N."/>
            <person name="Pagani I."/>
            <person name="Imachi H."/>
            <person name="Tamaki H."/>
            <person name="Sekiguchi Y."/>
            <person name="Kamagata Y."/>
            <person name="Cadillo-Quiroz H."/>
            <person name="Zinder S."/>
            <person name="Liu W.-T."/>
            <person name="Woyke T."/>
        </authorList>
    </citation>
    <scope>NUCLEOTIDE SEQUENCE [LARGE SCALE GENOMIC DNA]</scope>
    <source>
        <strain evidence="2">DSM 22288 / NBRC 105244 / SMSP</strain>
    </source>
</reference>
<gene>
    <name evidence="1" type="ordered locus">Metfor_2743</name>
</gene>
<proteinExistence type="predicted"/>